<keyword evidence="2 5" id="KW-0808">Transferase</keyword>
<organism evidence="6 7">
    <name type="scientific">Vibrio scophthalmi</name>
    <dbReference type="NCBI Taxonomy" id="45658"/>
    <lineage>
        <taxon>Bacteria</taxon>
        <taxon>Pseudomonadati</taxon>
        <taxon>Pseudomonadota</taxon>
        <taxon>Gammaproteobacteria</taxon>
        <taxon>Vibrionales</taxon>
        <taxon>Vibrionaceae</taxon>
        <taxon>Vibrio</taxon>
    </lineage>
</organism>
<dbReference type="Proteomes" id="UP000092528">
    <property type="component" value="Chromosome 1"/>
</dbReference>
<dbReference type="NCBIfam" id="TIGR01983">
    <property type="entry name" value="UbiG"/>
    <property type="match status" value="1"/>
</dbReference>
<dbReference type="Gene3D" id="3.40.50.150">
    <property type="entry name" value="Vaccinia Virus protein VP39"/>
    <property type="match status" value="1"/>
</dbReference>
<dbReference type="Pfam" id="PF13489">
    <property type="entry name" value="Methyltransf_23"/>
    <property type="match status" value="1"/>
</dbReference>
<comment type="catalytic activity">
    <reaction evidence="5">
        <text>a 3-demethylubiquinol + S-adenosyl-L-methionine = a ubiquinol + S-adenosyl-L-homocysteine + H(+)</text>
        <dbReference type="Rhea" id="RHEA:44380"/>
        <dbReference type="Rhea" id="RHEA-COMP:9566"/>
        <dbReference type="Rhea" id="RHEA-COMP:10914"/>
        <dbReference type="ChEBI" id="CHEBI:15378"/>
        <dbReference type="ChEBI" id="CHEBI:17976"/>
        <dbReference type="ChEBI" id="CHEBI:57856"/>
        <dbReference type="ChEBI" id="CHEBI:59789"/>
        <dbReference type="ChEBI" id="CHEBI:84422"/>
        <dbReference type="EC" id="2.1.1.64"/>
    </reaction>
</comment>
<reference evidence="6 7" key="1">
    <citation type="submission" date="2016-07" db="EMBL/GenBank/DDBJ databases">
        <title>Genome sequencing of Vibrio scophthalmi strain VS-05, an isolated from Paralichthys olivaceus.</title>
        <authorList>
            <person name="Han H.-J."/>
        </authorList>
    </citation>
    <scope>NUCLEOTIDE SEQUENCE [LARGE SCALE GENOMIC DNA]</scope>
    <source>
        <strain evidence="6 7">VS-05</strain>
    </source>
</reference>
<sequence>MTMERKHFVAIMPNEVCQIDRWIMTKTQNVDPSEIKKFEEMASRWWDLEGEFKPLHQINPLRLNYVMECADGLFGKKVLDVGCGGGILAESMAREGAIVTGLDMGKEPLEVARLHALETGTKLDYIRSTIEDHAVEHAGTYDVVTCMEMLEHVPDPLSVIRSCAALVKPNGHVFFSTLNRNIKSYLFAIVGAEKLLKIVPDGTHDHEKFIRPSEMIKMIDQTDLIELGITGLHYNPITGRYKLGKNVDVNYIVHTCKTDA</sequence>
<dbReference type="HAMAP" id="MF_00472">
    <property type="entry name" value="UbiG"/>
    <property type="match status" value="1"/>
</dbReference>
<dbReference type="InterPro" id="IPR010233">
    <property type="entry name" value="UbiG_MeTrfase"/>
</dbReference>
<comment type="catalytic activity">
    <reaction evidence="5">
        <text>a 3-(all-trans-polyprenyl)benzene-1,2-diol + S-adenosyl-L-methionine = a 2-methoxy-6-(all-trans-polyprenyl)phenol + S-adenosyl-L-homocysteine + H(+)</text>
        <dbReference type="Rhea" id="RHEA:31411"/>
        <dbReference type="Rhea" id="RHEA-COMP:9550"/>
        <dbReference type="Rhea" id="RHEA-COMP:9551"/>
        <dbReference type="ChEBI" id="CHEBI:15378"/>
        <dbReference type="ChEBI" id="CHEBI:57856"/>
        <dbReference type="ChEBI" id="CHEBI:59789"/>
        <dbReference type="ChEBI" id="CHEBI:62729"/>
        <dbReference type="ChEBI" id="CHEBI:62731"/>
        <dbReference type="EC" id="2.1.1.222"/>
    </reaction>
</comment>
<gene>
    <name evidence="5 6" type="primary">ubiG</name>
    <name evidence="6" type="ORF">VSVS05_01442</name>
</gene>
<dbReference type="GO" id="GO:0102208">
    <property type="term" value="F:2-polyprenyl-6-hydroxyphenol methylase activity"/>
    <property type="evidence" value="ECO:0007669"/>
    <property type="project" value="UniProtKB-EC"/>
</dbReference>
<evidence type="ECO:0000256" key="2">
    <source>
        <dbReference type="ARBA" id="ARBA00022679"/>
    </source>
</evidence>
<keyword evidence="3 5" id="KW-0831">Ubiquinone biosynthesis</keyword>
<evidence type="ECO:0000313" key="6">
    <source>
        <dbReference type="EMBL" id="ANU36567.1"/>
    </source>
</evidence>
<dbReference type="AlphaFoldDB" id="A0A1C7F9Z4"/>
<feature type="binding site" evidence="5">
    <location>
        <position position="147"/>
    </location>
    <ligand>
        <name>S-adenosyl-L-methionine</name>
        <dbReference type="ChEBI" id="CHEBI:59789"/>
    </ligand>
</feature>
<dbReference type="GO" id="GO:0032259">
    <property type="term" value="P:methylation"/>
    <property type="evidence" value="ECO:0007669"/>
    <property type="project" value="UniProtKB-KW"/>
</dbReference>
<keyword evidence="4 5" id="KW-0949">S-adenosyl-L-methionine</keyword>
<keyword evidence="7" id="KW-1185">Reference proteome</keyword>
<evidence type="ECO:0000256" key="4">
    <source>
        <dbReference type="ARBA" id="ARBA00022691"/>
    </source>
</evidence>
<dbReference type="PANTHER" id="PTHR43464">
    <property type="entry name" value="METHYLTRANSFERASE"/>
    <property type="match status" value="1"/>
</dbReference>
<dbReference type="EMBL" id="CP016414">
    <property type="protein sequence ID" value="ANU36567.1"/>
    <property type="molecule type" value="Genomic_DNA"/>
</dbReference>
<dbReference type="SUPFAM" id="SSF53335">
    <property type="entry name" value="S-adenosyl-L-methionine-dependent methyltransferases"/>
    <property type="match status" value="1"/>
</dbReference>
<comment type="pathway">
    <text evidence="5">Cofactor biosynthesis; ubiquinone biosynthesis.</text>
</comment>
<feature type="binding site" evidence="5">
    <location>
        <position position="82"/>
    </location>
    <ligand>
        <name>S-adenosyl-L-methionine</name>
        <dbReference type="ChEBI" id="CHEBI:59789"/>
    </ligand>
</feature>
<dbReference type="InterPro" id="IPR029063">
    <property type="entry name" value="SAM-dependent_MTases_sf"/>
</dbReference>
<dbReference type="UniPathway" id="UPA00232"/>
<dbReference type="EC" id="2.1.1.64" evidence="5"/>
<accession>A0A1C7F9Z4</accession>
<evidence type="ECO:0000313" key="7">
    <source>
        <dbReference type="Proteomes" id="UP000092528"/>
    </source>
</evidence>
<dbReference type="GO" id="GO:0010420">
    <property type="term" value="F:polyprenyldihydroxybenzoate methyltransferase activity"/>
    <property type="evidence" value="ECO:0007669"/>
    <property type="project" value="InterPro"/>
</dbReference>
<evidence type="ECO:0000256" key="5">
    <source>
        <dbReference type="HAMAP-Rule" id="MF_00472"/>
    </source>
</evidence>
<dbReference type="GO" id="GO:0061542">
    <property type="term" value="F:3-demethylubiquinol 3-O-methyltransferase activity"/>
    <property type="evidence" value="ECO:0007669"/>
    <property type="project" value="UniProtKB-UniRule"/>
</dbReference>
<dbReference type="FunFam" id="3.40.50.150:FF:000028">
    <property type="entry name" value="Ubiquinone biosynthesis O-methyltransferase"/>
    <property type="match status" value="1"/>
</dbReference>
<feature type="binding site" evidence="5">
    <location>
        <position position="62"/>
    </location>
    <ligand>
        <name>S-adenosyl-L-methionine</name>
        <dbReference type="ChEBI" id="CHEBI:59789"/>
    </ligand>
</feature>
<comment type="similarity">
    <text evidence="5">Belongs to the methyltransferase superfamily. UbiG/COQ3 family.</text>
</comment>
<dbReference type="EC" id="2.1.1.222" evidence="5"/>
<keyword evidence="1 5" id="KW-0489">Methyltransferase</keyword>
<feature type="binding site" evidence="5">
    <location>
        <position position="103"/>
    </location>
    <ligand>
        <name>S-adenosyl-L-methionine</name>
        <dbReference type="ChEBI" id="CHEBI:59789"/>
    </ligand>
</feature>
<dbReference type="PATRIC" id="fig|45658.7.peg.1419"/>
<dbReference type="CDD" id="cd02440">
    <property type="entry name" value="AdoMet_MTases"/>
    <property type="match status" value="1"/>
</dbReference>
<dbReference type="STRING" id="45658.VSVS12_01820"/>
<name>A0A1C7F9Z4_9VIBR</name>
<evidence type="ECO:0000256" key="3">
    <source>
        <dbReference type="ARBA" id="ARBA00022688"/>
    </source>
</evidence>
<comment type="function">
    <text evidence="5">O-methyltransferase that catalyzes the 2 O-methylation steps in the ubiquinone biosynthetic pathway.</text>
</comment>
<evidence type="ECO:0000256" key="1">
    <source>
        <dbReference type="ARBA" id="ARBA00022603"/>
    </source>
</evidence>
<protein>
    <recommendedName>
        <fullName evidence="5">Ubiquinone biosynthesis O-methyltransferase</fullName>
    </recommendedName>
    <alternativeName>
        <fullName evidence="5">2-polyprenyl-6-hydroxyphenol methylase</fullName>
        <ecNumber evidence="5">2.1.1.222</ecNumber>
    </alternativeName>
    <alternativeName>
        <fullName evidence="5">3-demethylubiquinone 3-O-methyltransferase</fullName>
        <ecNumber evidence="5">2.1.1.64</ecNumber>
    </alternativeName>
</protein>
<dbReference type="PANTHER" id="PTHR43464:SF19">
    <property type="entry name" value="UBIQUINONE BIOSYNTHESIS O-METHYLTRANSFERASE, MITOCHONDRIAL"/>
    <property type="match status" value="1"/>
</dbReference>
<proteinExistence type="inferred from homology"/>